<dbReference type="SUPFAM" id="SSF53649">
    <property type="entry name" value="Alkaline phosphatase-like"/>
    <property type="match status" value="1"/>
</dbReference>
<evidence type="ECO:0000313" key="10">
    <source>
        <dbReference type="Proteomes" id="UP000886721"/>
    </source>
</evidence>
<feature type="transmembrane region" description="Helical" evidence="7">
    <location>
        <begin position="21"/>
        <end position="38"/>
    </location>
</feature>
<reference evidence="9" key="1">
    <citation type="journal article" date="2021" name="PeerJ">
        <title>Extensive microbial diversity within the chicken gut microbiome revealed by metagenomics and culture.</title>
        <authorList>
            <person name="Gilroy R."/>
            <person name="Ravi A."/>
            <person name="Getino M."/>
            <person name="Pursley I."/>
            <person name="Horton D.L."/>
            <person name="Alikhan N.F."/>
            <person name="Baker D."/>
            <person name="Gharbi K."/>
            <person name="Hall N."/>
            <person name="Watson M."/>
            <person name="Adriaenssens E.M."/>
            <person name="Foster-Nyarko E."/>
            <person name="Jarju S."/>
            <person name="Secka A."/>
            <person name="Antonio M."/>
            <person name="Oren A."/>
            <person name="Chaudhuri R.R."/>
            <person name="La Ragione R."/>
            <person name="Hildebrand F."/>
            <person name="Pallen M.J."/>
        </authorList>
    </citation>
    <scope>NUCLEOTIDE SEQUENCE</scope>
    <source>
        <strain evidence="9">CHK191-13928</strain>
    </source>
</reference>
<dbReference type="InterPro" id="IPR050448">
    <property type="entry name" value="OpgB/LTA_synthase_biosynth"/>
</dbReference>
<evidence type="ECO:0000256" key="6">
    <source>
        <dbReference type="ARBA" id="ARBA00023136"/>
    </source>
</evidence>
<dbReference type="EMBL" id="DXEM01000030">
    <property type="protein sequence ID" value="HIX68211.1"/>
    <property type="molecule type" value="Genomic_DNA"/>
</dbReference>
<name>A0A9D1WWB0_9FIRM</name>
<feature type="transmembrane region" description="Helical" evidence="7">
    <location>
        <begin position="132"/>
        <end position="153"/>
    </location>
</feature>
<dbReference type="PANTHER" id="PTHR47371:SF3">
    <property type="entry name" value="PHOSPHOGLYCEROL TRANSFERASE I"/>
    <property type="match status" value="1"/>
</dbReference>
<evidence type="ECO:0000256" key="1">
    <source>
        <dbReference type="ARBA" id="ARBA00004651"/>
    </source>
</evidence>
<keyword evidence="4 7" id="KW-0812">Transmembrane</keyword>
<gene>
    <name evidence="9" type="ORF">H9735_08880</name>
</gene>
<keyword evidence="3" id="KW-1003">Cell membrane</keyword>
<reference evidence="9" key="2">
    <citation type="submission" date="2021-04" db="EMBL/GenBank/DDBJ databases">
        <authorList>
            <person name="Gilroy R."/>
        </authorList>
    </citation>
    <scope>NUCLEOTIDE SEQUENCE</scope>
    <source>
        <strain evidence="9">CHK191-13928</strain>
    </source>
</reference>
<proteinExistence type="predicted"/>
<evidence type="ECO:0000256" key="2">
    <source>
        <dbReference type="ARBA" id="ARBA00004936"/>
    </source>
</evidence>
<dbReference type="AlphaFoldDB" id="A0A9D1WWB0"/>
<dbReference type="InterPro" id="IPR000917">
    <property type="entry name" value="Sulfatase_N"/>
</dbReference>
<comment type="pathway">
    <text evidence="2">Cell wall biogenesis; lipoteichoic acid biosynthesis.</text>
</comment>
<evidence type="ECO:0000259" key="8">
    <source>
        <dbReference type="Pfam" id="PF00884"/>
    </source>
</evidence>
<evidence type="ECO:0000256" key="5">
    <source>
        <dbReference type="ARBA" id="ARBA00022989"/>
    </source>
</evidence>
<feature type="domain" description="Sulfatase N-terminal" evidence="8">
    <location>
        <begin position="252"/>
        <end position="531"/>
    </location>
</feature>
<keyword evidence="6 7" id="KW-0472">Membrane</keyword>
<dbReference type="CDD" id="cd16015">
    <property type="entry name" value="LTA_synthase"/>
    <property type="match status" value="1"/>
</dbReference>
<evidence type="ECO:0000256" key="3">
    <source>
        <dbReference type="ARBA" id="ARBA00022475"/>
    </source>
</evidence>
<dbReference type="Gene3D" id="3.40.720.10">
    <property type="entry name" value="Alkaline Phosphatase, subunit A"/>
    <property type="match status" value="1"/>
</dbReference>
<evidence type="ECO:0000256" key="4">
    <source>
        <dbReference type="ARBA" id="ARBA00022692"/>
    </source>
</evidence>
<dbReference type="Pfam" id="PF00884">
    <property type="entry name" value="Sulfatase"/>
    <property type="match status" value="1"/>
</dbReference>
<organism evidence="9 10">
    <name type="scientific">Candidatus Anaerostipes excrementavium</name>
    <dbReference type="NCBI Taxonomy" id="2838463"/>
    <lineage>
        <taxon>Bacteria</taxon>
        <taxon>Bacillati</taxon>
        <taxon>Bacillota</taxon>
        <taxon>Clostridia</taxon>
        <taxon>Lachnospirales</taxon>
        <taxon>Lachnospiraceae</taxon>
        <taxon>Anaerostipes</taxon>
    </lineage>
</organism>
<keyword evidence="5 7" id="KW-1133">Transmembrane helix</keyword>
<feature type="transmembrane region" description="Helical" evidence="7">
    <location>
        <begin position="83"/>
        <end position="101"/>
    </location>
</feature>
<sequence>MGSALKAIGLVIVDKLRKHPILCNIVLSVLMTVILETLGRQRADFSNIFAFANVRTKMFLYSILIVFLSYSVVLIVKRRLFTYIIVTLLWSIVGIVNWMMLNTRNTPFTYVDITLLKSVLPVMSNYFTPTEIVSMGALILIALVLLVVAFMYLPMEKKLKRKKGFLQLAVICAAFSGVTAMGFRSGVLTDQIHNILLAFNDYGTSYCFAITALKNGIDKPSNYSQKKIDNIMKETDRKIEEKEKADNKVKKPNIIFVQLESHFDITQVKGVKFNKDPLANFHKYMKGYSSGQLSMPSYGAGTANSEFEVITGMNLDHFGAAEYPYKTVLQDTTTESMATVLKEQGYSAHAIHNNSAAFYDRDLVFSQLGFDTFTTKETMNIKKWTENGWAKDTVLTGCINDALDSTDQQDYVYCISVQGHGDYPTTEIIENPEITVSGIEDEGLKNKYTYYANQVYQMDQFVGDLVHSLEKRNEETILVMYGDHLPSLDIDDKDLTYGNKYETSYFIWDNIGLQKEDGVIEAYDLGAEILDKCNIHNGVINSFHQTRKGTENYQEDMKDLQYDMLYGKQYVWNQENPFQATDITFGIRDVEVSKAYETADSVFIVGNNFTNYAEVYVDDVQVNTTYHNEHLLEVSREDLQDGDTFSVSIVSKAPRVLRTSKNYVYKENSGN</sequence>
<dbReference type="InterPro" id="IPR017850">
    <property type="entry name" value="Alkaline_phosphatase_core_sf"/>
</dbReference>
<dbReference type="Proteomes" id="UP000886721">
    <property type="component" value="Unassembled WGS sequence"/>
</dbReference>
<feature type="transmembrane region" description="Helical" evidence="7">
    <location>
        <begin position="165"/>
        <end position="183"/>
    </location>
</feature>
<protein>
    <submittedName>
        <fullName evidence="9">LTA synthase family protein</fullName>
    </submittedName>
</protein>
<evidence type="ECO:0000256" key="7">
    <source>
        <dbReference type="SAM" id="Phobius"/>
    </source>
</evidence>
<comment type="caution">
    <text evidence="9">The sequence shown here is derived from an EMBL/GenBank/DDBJ whole genome shotgun (WGS) entry which is preliminary data.</text>
</comment>
<evidence type="ECO:0000313" key="9">
    <source>
        <dbReference type="EMBL" id="HIX68211.1"/>
    </source>
</evidence>
<accession>A0A9D1WWB0</accession>
<comment type="subcellular location">
    <subcellularLocation>
        <location evidence="1">Cell membrane</location>
        <topology evidence="1">Multi-pass membrane protein</topology>
    </subcellularLocation>
</comment>
<dbReference type="GO" id="GO:0005886">
    <property type="term" value="C:plasma membrane"/>
    <property type="evidence" value="ECO:0007669"/>
    <property type="project" value="UniProtKB-SubCell"/>
</dbReference>
<feature type="transmembrane region" description="Helical" evidence="7">
    <location>
        <begin position="58"/>
        <end position="76"/>
    </location>
</feature>
<dbReference type="PANTHER" id="PTHR47371">
    <property type="entry name" value="LIPOTEICHOIC ACID SYNTHASE"/>
    <property type="match status" value="1"/>
</dbReference>